<feature type="chain" id="PRO_5022822364" evidence="1">
    <location>
        <begin position="23"/>
        <end position="335"/>
    </location>
</feature>
<dbReference type="Proteomes" id="UP000322699">
    <property type="component" value="Unassembled WGS sequence"/>
</dbReference>
<dbReference type="RefSeq" id="WP_149752776.1">
    <property type="nucleotide sequence ID" value="NZ_LWSK01000122.1"/>
</dbReference>
<dbReference type="InterPro" id="IPR046620">
    <property type="entry name" value="DUF6733"/>
</dbReference>
<accession>A0A5B1CFY1</accession>
<gene>
    <name evidence="2" type="ORF">LF1_26460</name>
</gene>
<comment type="caution">
    <text evidence="2">The sequence shown here is derived from an EMBL/GenBank/DDBJ whole genome shotgun (WGS) entry which is preliminary data.</text>
</comment>
<name>A0A5B1CFY1_9BACT</name>
<reference evidence="2 3" key="1">
    <citation type="submission" date="2019-08" db="EMBL/GenBank/DDBJ databases">
        <title>Deep-cultivation of Planctomycetes and their phenomic and genomic characterization uncovers novel biology.</title>
        <authorList>
            <person name="Wiegand S."/>
            <person name="Jogler M."/>
            <person name="Boedeker C."/>
            <person name="Pinto D."/>
            <person name="Vollmers J."/>
            <person name="Rivas-Marin E."/>
            <person name="Kohn T."/>
            <person name="Peeters S.H."/>
            <person name="Heuer A."/>
            <person name="Rast P."/>
            <person name="Oberbeckmann S."/>
            <person name="Bunk B."/>
            <person name="Jeske O."/>
            <person name="Meyerdierks A."/>
            <person name="Storesund J.E."/>
            <person name="Kallscheuer N."/>
            <person name="Luecker S."/>
            <person name="Lage O.M."/>
            <person name="Pohl T."/>
            <person name="Merkel B.J."/>
            <person name="Hornburger P."/>
            <person name="Mueller R.-W."/>
            <person name="Bruemmer F."/>
            <person name="Labrenz M."/>
            <person name="Spormann A.M."/>
            <person name="Op Den Camp H."/>
            <person name="Overmann J."/>
            <person name="Amann R."/>
            <person name="Jetten M.S.M."/>
            <person name="Mascher T."/>
            <person name="Medema M.H."/>
            <person name="Devos D.P."/>
            <person name="Kaster A.-K."/>
            <person name="Ovreas L."/>
            <person name="Rohde M."/>
            <person name="Galperin M.Y."/>
            <person name="Jogler C."/>
        </authorList>
    </citation>
    <scope>NUCLEOTIDE SEQUENCE [LARGE SCALE GENOMIC DNA]</scope>
    <source>
        <strain evidence="2 3">LF1</strain>
    </source>
</reference>
<organism evidence="2 3">
    <name type="scientific">Rubripirellula obstinata</name>
    <dbReference type="NCBI Taxonomy" id="406547"/>
    <lineage>
        <taxon>Bacteria</taxon>
        <taxon>Pseudomonadati</taxon>
        <taxon>Planctomycetota</taxon>
        <taxon>Planctomycetia</taxon>
        <taxon>Pirellulales</taxon>
        <taxon>Pirellulaceae</taxon>
        <taxon>Rubripirellula</taxon>
    </lineage>
</organism>
<proteinExistence type="predicted"/>
<evidence type="ECO:0000256" key="1">
    <source>
        <dbReference type="SAM" id="SignalP"/>
    </source>
</evidence>
<dbReference type="AlphaFoldDB" id="A0A5B1CFY1"/>
<dbReference type="Pfam" id="PF20507">
    <property type="entry name" value="DUF6733"/>
    <property type="match status" value="1"/>
</dbReference>
<dbReference type="OrthoDB" id="9771670at2"/>
<protein>
    <submittedName>
        <fullName evidence="2">Uncharacterized protein</fullName>
    </submittedName>
</protein>
<evidence type="ECO:0000313" key="2">
    <source>
        <dbReference type="EMBL" id="KAA1260107.1"/>
    </source>
</evidence>
<keyword evidence="3" id="KW-1185">Reference proteome</keyword>
<dbReference type="EMBL" id="VRLW01000001">
    <property type="protein sequence ID" value="KAA1260107.1"/>
    <property type="molecule type" value="Genomic_DNA"/>
</dbReference>
<feature type="signal peptide" evidence="1">
    <location>
        <begin position="1"/>
        <end position="22"/>
    </location>
</feature>
<keyword evidence="1" id="KW-0732">Signal</keyword>
<sequence precursor="true">MKLTICTLFSALILAQGAGAHAEGIFANAFRSKLKKPATADIKFVAMESQNAVATAGHQQGTAPSDSNIQQVSCCQETSCDTGCDSWFSQEMCPGTGAYGGDSRVAASIGFNQDVFFGNYTTAAAGYAVNEKVDVTFYSILWHTDFFSQGAGGLGGAGIDGTGLWTEFGGGLNFKMMDGALNVNPQLGVLNGALLSRGIGGGTNTPEVWDGIVPNLTVNYGDSALESQLYMGYYVGTEGETNNDYLHWWYNAGIRPWSECNDWRSVLSMGLHYEMLRQTELAGGGDALNLYQWFGPYMQVALPNGLSMRYSAGTNMDDNVGLGGDFYKVTIGYSF</sequence>
<evidence type="ECO:0000313" key="3">
    <source>
        <dbReference type="Proteomes" id="UP000322699"/>
    </source>
</evidence>